<proteinExistence type="predicted"/>
<dbReference type="Proteomes" id="UP001501822">
    <property type="component" value="Unassembled WGS sequence"/>
</dbReference>
<dbReference type="Pfam" id="PF21831">
    <property type="entry name" value="DUF6891"/>
    <property type="match status" value="1"/>
</dbReference>
<dbReference type="InterPro" id="IPR054186">
    <property type="entry name" value="DUF6891"/>
</dbReference>
<keyword evidence="3" id="KW-1185">Reference proteome</keyword>
<organism evidence="2 3">
    <name type="scientific">Actinoallomurus spadix</name>
    <dbReference type="NCBI Taxonomy" id="79912"/>
    <lineage>
        <taxon>Bacteria</taxon>
        <taxon>Bacillati</taxon>
        <taxon>Actinomycetota</taxon>
        <taxon>Actinomycetes</taxon>
        <taxon>Streptosporangiales</taxon>
        <taxon>Thermomonosporaceae</taxon>
        <taxon>Actinoallomurus</taxon>
    </lineage>
</organism>
<evidence type="ECO:0000313" key="3">
    <source>
        <dbReference type="Proteomes" id="UP001501822"/>
    </source>
</evidence>
<accession>A0ABN0XNG4</accession>
<dbReference type="EMBL" id="BAAABM010000066">
    <property type="protein sequence ID" value="GAA0368671.1"/>
    <property type="molecule type" value="Genomic_DNA"/>
</dbReference>
<gene>
    <name evidence="2" type="ORF">GCM10010151_68250</name>
</gene>
<evidence type="ECO:0000313" key="2">
    <source>
        <dbReference type="EMBL" id="GAA0368671.1"/>
    </source>
</evidence>
<dbReference type="RefSeq" id="WP_252799467.1">
    <property type="nucleotide sequence ID" value="NZ_BAAABM010000066.1"/>
</dbReference>
<feature type="domain" description="DUF6891" evidence="1">
    <location>
        <begin position="7"/>
        <end position="187"/>
    </location>
</feature>
<protein>
    <recommendedName>
        <fullName evidence="1">DUF6891 domain-containing protein</fullName>
    </recommendedName>
</protein>
<evidence type="ECO:0000259" key="1">
    <source>
        <dbReference type="Pfam" id="PF21831"/>
    </source>
</evidence>
<name>A0ABN0XNG4_9ACTN</name>
<sequence>MNGTVDRDELRNDIREALAIGDQDFDTIIEDCVEYLHGVAEAGAVRAAATEIAAEEFAAYRAEQKSWPDVLDTDRLIGAFRELETAGIIARENFTCCQSCGTAEIGGEAPEGAEPRGYVFCHHQDVQAAVDGQGVHLSYGAFDGGEAAAERIGEEVVAVLRRHGLAPEWNGAPGRRILVPMTWRRRRFGRLAAWPGGPAPEDAAPLKVTYRDYARGCGEDAPVPMPLAAARRVLLDLTPRTGGFATFEGRSGAIVQVIWEDGPRLWLESPDAATRSSRGRHVTPAEAEEMIRVLADEDRADLTRLGGLEIRPWSAD</sequence>
<comment type="caution">
    <text evidence="2">The sequence shown here is derived from an EMBL/GenBank/DDBJ whole genome shotgun (WGS) entry which is preliminary data.</text>
</comment>
<reference evidence="2 3" key="1">
    <citation type="journal article" date="2019" name="Int. J. Syst. Evol. Microbiol.">
        <title>The Global Catalogue of Microorganisms (GCM) 10K type strain sequencing project: providing services to taxonomists for standard genome sequencing and annotation.</title>
        <authorList>
            <consortium name="The Broad Institute Genomics Platform"/>
            <consortium name="The Broad Institute Genome Sequencing Center for Infectious Disease"/>
            <person name="Wu L."/>
            <person name="Ma J."/>
        </authorList>
    </citation>
    <scope>NUCLEOTIDE SEQUENCE [LARGE SCALE GENOMIC DNA]</scope>
    <source>
        <strain evidence="2 3">JCM 3146</strain>
    </source>
</reference>